<feature type="compositionally biased region" description="Polar residues" evidence="1">
    <location>
        <begin position="226"/>
        <end position="235"/>
    </location>
</feature>
<name>A0AAN7ZLW0_9COLE</name>
<dbReference type="Proteomes" id="UP001329430">
    <property type="component" value="Chromosome 5"/>
</dbReference>
<dbReference type="PANTHER" id="PTHR46704:SF9">
    <property type="entry name" value="BHLH DOMAIN-CONTAINING PROTEIN"/>
    <property type="match status" value="1"/>
</dbReference>
<protein>
    <submittedName>
        <fullName evidence="2">Uncharacterized protein</fullName>
    </submittedName>
</protein>
<comment type="caution">
    <text evidence="2">The sequence shown here is derived from an EMBL/GenBank/DDBJ whole genome shotgun (WGS) entry which is preliminary data.</text>
</comment>
<sequence>MGGTCSAEDLGQEFLLFKTIQREDVSVVLIQELNRLPQELIYDLLFINVTQLHKSLGKNLILALPAFHALTGCDFNPAFFRKGKRRPFSIMKNSEDFTECFIQLSKPSEKREDFLAKFKTLFQKTNKFLDNDDTFRLPKKGIDGSALPTCKSELYEHFLRSCYIAQIWSHAHLKVPITDEPTNYGWVEIDNRYELKWFSGSQLPTSINQITIQHEKESETERDESNTSQSESDIE</sequence>
<proteinExistence type="predicted"/>
<evidence type="ECO:0000313" key="3">
    <source>
        <dbReference type="Proteomes" id="UP001329430"/>
    </source>
</evidence>
<keyword evidence="3" id="KW-1185">Reference proteome</keyword>
<evidence type="ECO:0000313" key="2">
    <source>
        <dbReference type="EMBL" id="KAK5644018.1"/>
    </source>
</evidence>
<accession>A0AAN7ZLW0</accession>
<evidence type="ECO:0000256" key="1">
    <source>
        <dbReference type="SAM" id="MobiDB-lite"/>
    </source>
</evidence>
<dbReference type="AlphaFoldDB" id="A0AAN7ZLW0"/>
<dbReference type="EMBL" id="JAVRBK010000005">
    <property type="protein sequence ID" value="KAK5644018.1"/>
    <property type="molecule type" value="Genomic_DNA"/>
</dbReference>
<dbReference type="PANTHER" id="PTHR46704">
    <property type="entry name" value="CXC DOMAIN-CONTAINING PROTEIN-RELATED"/>
    <property type="match status" value="1"/>
</dbReference>
<reference evidence="2 3" key="1">
    <citation type="journal article" date="2024" name="Insects">
        <title>An Improved Chromosome-Level Genome Assembly of the Firefly Pyrocoelia pectoralis.</title>
        <authorList>
            <person name="Fu X."/>
            <person name="Meyer-Rochow V.B."/>
            <person name="Ballantyne L."/>
            <person name="Zhu X."/>
        </authorList>
    </citation>
    <scope>NUCLEOTIDE SEQUENCE [LARGE SCALE GENOMIC DNA]</scope>
    <source>
        <strain evidence="2">XCY_ONT2</strain>
    </source>
</reference>
<organism evidence="2 3">
    <name type="scientific">Pyrocoelia pectoralis</name>
    <dbReference type="NCBI Taxonomy" id="417401"/>
    <lineage>
        <taxon>Eukaryota</taxon>
        <taxon>Metazoa</taxon>
        <taxon>Ecdysozoa</taxon>
        <taxon>Arthropoda</taxon>
        <taxon>Hexapoda</taxon>
        <taxon>Insecta</taxon>
        <taxon>Pterygota</taxon>
        <taxon>Neoptera</taxon>
        <taxon>Endopterygota</taxon>
        <taxon>Coleoptera</taxon>
        <taxon>Polyphaga</taxon>
        <taxon>Elateriformia</taxon>
        <taxon>Elateroidea</taxon>
        <taxon>Lampyridae</taxon>
        <taxon>Lampyrinae</taxon>
        <taxon>Pyrocoelia</taxon>
    </lineage>
</organism>
<gene>
    <name evidence="2" type="ORF">RI129_007863</name>
</gene>
<feature type="region of interest" description="Disordered" evidence="1">
    <location>
        <begin position="213"/>
        <end position="235"/>
    </location>
</feature>
<feature type="compositionally biased region" description="Basic and acidic residues" evidence="1">
    <location>
        <begin position="213"/>
        <end position="225"/>
    </location>
</feature>